<name>A0ACC9CY44_9FIRM</name>
<evidence type="ECO:0000313" key="2">
    <source>
        <dbReference type="Proteomes" id="UP000220959"/>
    </source>
</evidence>
<reference evidence="1 2" key="1">
    <citation type="journal article" date="2017" name="Front. Microbiol.">
        <title>New Insights into the Diversity of the Genus Faecalibacterium.</title>
        <authorList>
            <person name="Benevides L."/>
            <person name="Burman S."/>
            <person name="Martin R."/>
            <person name="Robert V."/>
            <person name="Thomas M."/>
            <person name="Miquel S."/>
            <person name="Chain F."/>
            <person name="Sokol H."/>
            <person name="Bermudez-Humaran L.G."/>
            <person name="Morrison M."/>
            <person name="Langella P."/>
            <person name="Azevedo V.A."/>
            <person name="Chatel J.M."/>
            <person name="Soares S."/>
        </authorList>
    </citation>
    <scope>NUCLEOTIDE SEQUENCE [LARGE SCALE GENOMIC DNA]</scope>
    <source>
        <strain evidence="2">CNCM I-4541</strain>
    </source>
</reference>
<protein>
    <submittedName>
        <fullName evidence="1">Uncharacterized protein</fullName>
    </submittedName>
</protein>
<organism evidence="1 2">
    <name type="scientific">Faecalibacterium langellae</name>
    <dbReference type="NCBI Taxonomy" id="3435293"/>
    <lineage>
        <taxon>Bacteria</taxon>
        <taxon>Bacillati</taxon>
        <taxon>Bacillota</taxon>
        <taxon>Clostridia</taxon>
        <taxon>Eubacteriales</taxon>
        <taxon>Oscillospiraceae</taxon>
        <taxon>Faecalibacterium</taxon>
    </lineage>
</organism>
<gene>
    <name evidence="1" type="ORF">CGS49_11695</name>
</gene>
<accession>A0ACC9CY44</accession>
<dbReference type="Proteomes" id="UP000220959">
    <property type="component" value="Unassembled WGS sequence"/>
</dbReference>
<comment type="caution">
    <text evidence="1">The sequence shown here is derived from an EMBL/GenBank/DDBJ whole genome shotgun (WGS) entry which is preliminary data.</text>
</comment>
<proteinExistence type="predicted"/>
<dbReference type="EMBL" id="NMTR01000021">
    <property type="protein sequence ID" value="PDX60637.1"/>
    <property type="molecule type" value="Genomic_DNA"/>
</dbReference>
<sequence>MNRRSRFKLLFTALCVGWCFLFLRCETTEKSMVRAVYLARTETGTQVLLWYQAPEASADASEASAAVQAAGAEGDTLEKALSAAEEALPQAADYRLCDYLLTTPGGADALLADYEQLVLARKCGRTAARVSCTCLSGEDLLKACEKQGGFADKLLEKLKAHSAEMPRLYQHGETMLLPLLCRAEEDAAFEKTALLQTGAGQTELPEAQAEMARLLAEQPGAKTFWLDEKQVKIRRCSVSVTLDKNAVRLRLDAQLAAGEPQPTEAQRAELEALAVQTVHTFWQQGADLLALGPRRAVQAGTNGEMFTTKNACPEIRADVHFLGF</sequence>
<keyword evidence="2" id="KW-1185">Reference proteome</keyword>
<evidence type="ECO:0000313" key="1">
    <source>
        <dbReference type="EMBL" id="PDX60637.1"/>
    </source>
</evidence>